<feature type="domain" description="Transposase MuDR plant" evidence="4">
    <location>
        <begin position="45"/>
        <end position="103"/>
    </location>
</feature>
<evidence type="ECO:0000313" key="6">
    <source>
        <dbReference type="EMBL" id="KAJ8444409.1"/>
    </source>
</evidence>
<keyword evidence="2" id="KW-0238">DNA-binding</keyword>
<gene>
    <name evidence="6" type="ORF">Cgig2_005931</name>
</gene>
<evidence type="ECO:0000256" key="1">
    <source>
        <dbReference type="ARBA" id="ARBA00022578"/>
    </source>
</evidence>
<evidence type="ECO:0000256" key="2">
    <source>
        <dbReference type="ARBA" id="ARBA00023125"/>
    </source>
</evidence>
<evidence type="ECO:0008006" key="8">
    <source>
        <dbReference type="Google" id="ProtNLM"/>
    </source>
</evidence>
<evidence type="ECO:0000313" key="7">
    <source>
        <dbReference type="Proteomes" id="UP001153076"/>
    </source>
</evidence>
<accession>A0A9Q1KJ08</accession>
<comment type="caution">
    <text evidence="6">The sequence shown here is derived from an EMBL/GenBank/DDBJ whole genome shotgun (WGS) entry which is preliminary data.</text>
</comment>
<dbReference type="GO" id="GO:0003677">
    <property type="term" value="F:DNA binding"/>
    <property type="evidence" value="ECO:0007669"/>
    <property type="project" value="UniProtKB-KW"/>
</dbReference>
<keyword evidence="7" id="KW-1185">Reference proteome</keyword>
<dbReference type="GO" id="GO:0004803">
    <property type="term" value="F:transposase activity"/>
    <property type="evidence" value="ECO:0007669"/>
    <property type="project" value="InterPro"/>
</dbReference>
<sequence>MQLGVEIIDNDADRDLVVNKMARTLRQGTLWTRNRDGKVSLLPGHIFTCKDDMLTIIREYCIQEGFTLQKLKNEKTRYTQKCSNPGYTWKIHCSVLVDRTTWMVKAHSGRHICDRPNQIRMATAPWVSKFLLPYFIAAPKMDVKGMQDIVMRKYGIQILNHTCWRARKMMKDAVDGEHEEGYKYLAHYTEEFKANNLGALDAVDNQSMYTIMSDRHKGIIKALRTAMPTASRRTCVIHYCKNFALLYPGGWFHAFFYITANAYAPFVYEKAMEKIREKDPGAYDWLRDNEKLEPWAGFKFDTNLKCDDNTNNFIESFNHAIIKFRDLPILTMLEEIRKLIGSRFVKRFEKSQK</sequence>
<organism evidence="6 7">
    <name type="scientific">Carnegiea gigantea</name>
    <dbReference type="NCBI Taxonomy" id="171969"/>
    <lineage>
        <taxon>Eukaryota</taxon>
        <taxon>Viridiplantae</taxon>
        <taxon>Streptophyta</taxon>
        <taxon>Embryophyta</taxon>
        <taxon>Tracheophyta</taxon>
        <taxon>Spermatophyta</taxon>
        <taxon>Magnoliopsida</taxon>
        <taxon>eudicotyledons</taxon>
        <taxon>Gunneridae</taxon>
        <taxon>Pentapetalae</taxon>
        <taxon>Caryophyllales</taxon>
        <taxon>Cactineae</taxon>
        <taxon>Cactaceae</taxon>
        <taxon>Cactoideae</taxon>
        <taxon>Echinocereeae</taxon>
        <taxon>Carnegiea</taxon>
    </lineage>
</organism>
<protein>
    <recommendedName>
        <fullName evidence="8">MULE transposase domain-containing protein</fullName>
    </recommendedName>
</protein>
<reference evidence="6" key="1">
    <citation type="submission" date="2022-04" db="EMBL/GenBank/DDBJ databases">
        <title>Carnegiea gigantea Genome sequencing and assembly v2.</title>
        <authorList>
            <person name="Copetti D."/>
            <person name="Sanderson M.J."/>
            <person name="Burquez A."/>
            <person name="Wojciechowski M.F."/>
        </authorList>
    </citation>
    <scope>NUCLEOTIDE SEQUENCE</scope>
    <source>
        <strain evidence="6">SGP5-SGP5p</strain>
        <tissue evidence="6">Aerial part</tissue>
    </source>
</reference>
<keyword evidence="1" id="KW-0815">Transposition</keyword>
<keyword evidence="3" id="KW-0233">DNA recombination</keyword>
<proteinExistence type="predicted"/>
<dbReference type="PROSITE" id="PS01007">
    <property type="entry name" value="TRANSPOSASE_MUTATOR"/>
    <property type="match status" value="1"/>
</dbReference>
<dbReference type="InterPro" id="IPR018289">
    <property type="entry name" value="MULE_transposase_dom"/>
</dbReference>
<evidence type="ECO:0000259" key="5">
    <source>
        <dbReference type="Pfam" id="PF10551"/>
    </source>
</evidence>
<dbReference type="AlphaFoldDB" id="A0A9Q1KJ08"/>
<evidence type="ECO:0000256" key="3">
    <source>
        <dbReference type="ARBA" id="ARBA00023172"/>
    </source>
</evidence>
<name>A0A9Q1KJ08_9CARY</name>
<dbReference type="EMBL" id="JAKOGI010000098">
    <property type="protein sequence ID" value="KAJ8444409.1"/>
    <property type="molecule type" value="Genomic_DNA"/>
</dbReference>
<dbReference type="Pfam" id="PF10551">
    <property type="entry name" value="MULE"/>
    <property type="match status" value="1"/>
</dbReference>
<feature type="domain" description="MULE transposase" evidence="5">
    <location>
        <begin position="174"/>
        <end position="242"/>
    </location>
</feature>
<dbReference type="Proteomes" id="UP001153076">
    <property type="component" value="Unassembled WGS sequence"/>
</dbReference>
<dbReference type="GO" id="GO:0006313">
    <property type="term" value="P:DNA transposition"/>
    <property type="evidence" value="ECO:0007669"/>
    <property type="project" value="InterPro"/>
</dbReference>
<evidence type="ECO:0000259" key="4">
    <source>
        <dbReference type="Pfam" id="PF03108"/>
    </source>
</evidence>
<dbReference type="OrthoDB" id="1699581at2759"/>
<dbReference type="InterPro" id="IPR004332">
    <property type="entry name" value="Transposase_MuDR"/>
</dbReference>
<dbReference type="PANTHER" id="PTHR31973:SF197">
    <property type="entry name" value="SWIM-TYPE DOMAIN-CONTAINING PROTEIN"/>
    <property type="match status" value="1"/>
</dbReference>
<dbReference type="Pfam" id="PF03108">
    <property type="entry name" value="DBD_Tnp_Mut"/>
    <property type="match status" value="1"/>
</dbReference>
<dbReference type="PANTHER" id="PTHR31973">
    <property type="entry name" value="POLYPROTEIN, PUTATIVE-RELATED"/>
    <property type="match status" value="1"/>
</dbReference>
<dbReference type="InterPro" id="IPR001207">
    <property type="entry name" value="Transposase_mutator"/>
</dbReference>